<dbReference type="PANTHER" id="PTHR33303:SF2">
    <property type="entry name" value="COA-BINDING DOMAIN-CONTAINING PROTEIN"/>
    <property type="match status" value="1"/>
</dbReference>
<dbReference type="AlphaFoldDB" id="A0A097AR67"/>
<accession>A0A097AR67</accession>
<dbReference type="PANTHER" id="PTHR33303">
    <property type="entry name" value="CYTOPLASMIC PROTEIN-RELATED"/>
    <property type="match status" value="1"/>
</dbReference>
<dbReference type="STRING" id="2325.TKV_c11210"/>
<sequence>MKRKTWAVVGATPRQNKYGYQIYRSLKLNGYTAYPVNPRYKEVDGDPCYESLSKLPVVPEVVDMVVSPTLGEAYVEEAAKLDVEFVWFQPGAESEELVEKARNLGLKVVYNTCIMLETEKRK</sequence>
<dbReference type="SUPFAM" id="SSF51735">
    <property type="entry name" value="NAD(P)-binding Rossmann-fold domains"/>
    <property type="match status" value="1"/>
</dbReference>
<name>A0A097AR67_THEKI</name>
<dbReference type="HOGENOM" id="CLU_112567_1_2_9"/>
<organism evidence="2 3">
    <name type="scientific">Thermoanaerobacter kivui</name>
    <name type="common">Acetogenium kivui</name>
    <dbReference type="NCBI Taxonomy" id="2325"/>
    <lineage>
        <taxon>Bacteria</taxon>
        <taxon>Bacillati</taxon>
        <taxon>Bacillota</taxon>
        <taxon>Clostridia</taxon>
        <taxon>Thermoanaerobacterales</taxon>
        <taxon>Thermoanaerobacteraceae</taxon>
        <taxon>Thermoanaerobacter</taxon>
    </lineage>
</organism>
<evidence type="ECO:0000313" key="2">
    <source>
        <dbReference type="EMBL" id="AIS52293.1"/>
    </source>
</evidence>
<dbReference type="Proteomes" id="UP000029669">
    <property type="component" value="Chromosome"/>
</dbReference>
<dbReference type="InterPro" id="IPR036291">
    <property type="entry name" value="NAD(P)-bd_dom_sf"/>
</dbReference>
<dbReference type="Gene3D" id="3.40.50.720">
    <property type="entry name" value="NAD(P)-binding Rossmann-like Domain"/>
    <property type="match status" value="1"/>
</dbReference>
<dbReference type="KEGG" id="tki:TKV_c11210"/>
<dbReference type="EMBL" id="CP009170">
    <property type="protein sequence ID" value="AIS52293.1"/>
    <property type="molecule type" value="Genomic_DNA"/>
</dbReference>
<dbReference type="Pfam" id="PF13380">
    <property type="entry name" value="CoA_binding_2"/>
    <property type="match status" value="1"/>
</dbReference>
<dbReference type="eggNOG" id="COG1832">
    <property type="taxonomic scope" value="Bacteria"/>
</dbReference>
<keyword evidence="3" id="KW-1185">Reference proteome</keyword>
<gene>
    <name evidence="2" type="ORF">TKV_c11210</name>
</gene>
<evidence type="ECO:0000259" key="1">
    <source>
        <dbReference type="SMART" id="SM00881"/>
    </source>
</evidence>
<evidence type="ECO:0000313" key="3">
    <source>
        <dbReference type="Proteomes" id="UP000029669"/>
    </source>
</evidence>
<proteinExistence type="predicted"/>
<feature type="domain" description="CoA-binding" evidence="1">
    <location>
        <begin position="1"/>
        <end position="92"/>
    </location>
</feature>
<dbReference type="SMART" id="SM00881">
    <property type="entry name" value="CoA_binding"/>
    <property type="match status" value="1"/>
</dbReference>
<dbReference type="InterPro" id="IPR003781">
    <property type="entry name" value="CoA-bd"/>
</dbReference>
<dbReference type="OrthoDB" id="9804695at2"/>
<protein>
    <submittedName>
        <fullName evidence="2">CoA-binding domain-containing protein</fullName>
    </submittedName>
</protein>
<reference evidence="3" key="1">
    <citation type="journal article" date="2015" name="Genome Announc.">
        <title>Whole-Genome Sequences of 80 Environmental and Clinical Isolates of Burkholderia pseudomallei.</title>
        <authorList>
            <person name="Johnson S.L."/>
            <person name="Baker A.L."/>
            <person name="Chain P.S."/>
            <person name="Currie B.J."/>
            <person name="Daligault H.E."/>
            <person name="Davenport K.W."/>
            <person name="Davis C.B."/>
            <person name="Inglis T.J."/>
            <person name="Kaestli M."/>
            <person name="Koren S."/>
            <person name="Mayo M."/>
            <person name="Merritt A.J."/>
            <person name="Price E.P."/>
            <person name="Sarovich D.S."/>
            <person name="Warner J."/>
            <person name="Rosovitz M.J."/>
        </authorList>
    </citation>
    <scope>NUCLEOTIDE SEQUENCE [LARGE SCALE GENOMIC DNA]</scope>
    <source>
        <strain evidence="3">DSM 2030</strain>
    </source>
</reference>